<gene>
    <name evidence="1" type="ORF">TM448B03123_0010</name>
</gene>
<evidence type="ECO:0000313" key="1">
    <source>
        <dbReference type="EMBL" id="QJI02329.1"/>
    </source>
</evidence>
<dbReference type="EMBL" id="MT144992">
    <property type="protein sequence ID" value="QJI02329.1"/>
    <property type="molecule type" value="Genomic_DNA"/>
</dbReference>
<organism evidence="1">
    <name type="scientific">viral metagenome</name>
    <dbReference type="NCBI Taxonomy" id="1070528"/>
    <lineage>
        <taxon>unclassified sequences</taxon>
        <taxon>metagenomes</taxon>
        <taxon>organismal metagenomes</taxon>
    </lineage>
</organism>
<dbReference type="AlphaFoldDB" id="A0A6M3XWG9"/>
<reference evidence="1" key="1">
    <citation type="submission" date="2020-03" db="EMBL/GenBank/DDBJ databases">
        <title>The deep terrestrial virosphere.</title>
        <authorList>
            <person name="Holmfeldt K."/>
            <person name="Nilsson E."/>
            <person name="Simone D."/>
            <person name="Lopez-Fernandez M."/>
            <person name="Wu X."/>
            <person name="de Brujin I."/>
            <person name="Lundin D."/>
            <person name="Andersson A."/>
            <person name="Bertilsson S."/>
            <person name="Dopson M."/>
        </authorList>
    </citation>
    <scope>NUCLEOTIDE SEQUENCE</scope>
    <source>
        <strain evidence="1">TM448B03123</strain>
    </source>
</reference>
<protein>
    <submittedName>
        <fullName evidence="1">Uncharacterized protein</fullName>
    </submittedName>
</protein>
<proteinExistence type="predicted"/>
<name>A0A6M3XWG9_9ZZZZ</name>
<accession>A0A6M3XWG9</accession>
<sequence>MDRGEQVYCYLRLPRGDRYAGTVQTVSSAHRWLEQHNLNHTYDHWFADDNYVVLVMNDRAVALQLKLSLA</sequence>